<sequence length="335" mass="37126">MASKAKKQTGESRAGKPARPKKAQNGANVEVVEVPLRTDILCGKDKSCVSHEGSVNFRKTIDKYRERYCSEETSKQERMSITKEIVAKLSKSSRFLKYDTKDQVWKTITALAARDKVSHALRFANLKENRKLGKCNDDKSKPTRRRVSTSSESSAGSGPKAQSPEDAKFWNSLVSRQTKLLESIKKGEKEAIPAVVELPNILVTIPATESAEDEAKYDPLSIDDSSFEHNPTFQDYCLQLYPSEDSTVASTAVVEGTDGEDVGQYDDGDYLLPDDGKCTGDDNESARKCLYEDQSQSEDSPGIMAQSCGEEIASMISQPLMEWDLEHDGIFIEEV</sequence>
<feature type="region of interest" description="Disordered" evidence="1">
    <location>
        <begin position="1"/>
        <end position="29"/>
    </location>
</feature>
<feature type="domain" description="DUF6824" evidence="2">
    <location>
        <begin position="39"/>
        <end position="122"/>
    </location>
</feature>
<keyword evidence="4" id="KW-1185">Reference proteome</keyword>
<feature type="compositionally biased region" description="Basic and acidic residues" evidence="1">
    <location>
        <begin position="132"/>
        <end position="141"/>
    </location>
</feature>
<proteinExistence type="predicted"/>
<protein>
    <recommendedName>
        <fullName evidence="2">DUF6824 domain-containing protein</fullName>
    </recommendedName>
</protein>
<feature type="compositionally biased region" description="Low complexity" evidence="1">
    <location>
        <begin position="148"/>
        <end position="157"/>
    </location>
</feature>
<accession>A0A9N8DWZ9</accession>
<dbReference type="EMBL" id="CAICTM010000334">
    <property type="protein sequence ID" value="CAB9508160.1"/>
    <property type="molecule type" value="Genomic_DNA"/>
</dbReference>
<feature type="region of interest" description="Disordered" evidence="1">
    <location>
        <begin position="132"/>
        <end position="168"/>
    </location>
</feature>
<gene>
    <name evidence="3" type="ORF">SEMRO_335_G120220.1</name>
</gene>
<dbReference type="Pfam" id="PF20710">
    <property type="entry name" value="DUF6824"/>
    <property type="match status" value="1"/>
</dbReference>
<evidence type="ECO:0000259" key="2">
    <source>
        <dbReference type="Pfam" id="PF20710"/>
    </source>
</evidence>
<name>A0A9N8DWZ9_9STRA</name>
<evidence type="ECO:0000313" key="3">
    <source>
        <dbReference type="EMBL" id="CAB9508160.1"/>
    </source>
</evidence>
<reference evidence="3" key="1">
    <citation type="submission" date="2020-06" db="EMBL/GenBank/DDBJ databases">
        <authorList>
            <consortium name="Plant Systems Biology data submission"/>
        </authorList>
    </citation>
    <scope>NUCLEOTIDE SEQUENCE</scope>
    <source>
        <strain evidence="3">D6</strain>
    </source>
</reference>
<evidence type="ECO:0000256" key="1">
    <source>
        <dbReference type="SAM" id="MobiDB-lite"/>
    </source>
</evidence>
<evidence type="ECO:0000313" key="4">
    <source>
        <dbReference type="Proteomes" id="UP001153069"/>
    </source>
</evidence>
<dbReference type="InterPro" id="IPR049227">
    <property type="entry name" value="DUF6824"/>
</dbReference>
<dbReference type="Proteomes" id="UP001153069">
    <property type="component" value="Unassembled WGS sequence"/>
</dbReference>
<organism evidence="3 4">
    <name type="scientific">Seminavis robusta</name>
    <dbReference type="NCBI Taxonomy" id="568900"/>
    <lineage>
        <taxon>Eukaryota</taxon>
        <taxon>Sar</taxon>
        <taxon>Stramenopiles</taxon>
        <taxon>Ochrophyta</taxon>
        <taxon>Bacillariophyta</taxon>
        <taxon>Bacillariophyceae</taxon>
        <taxon>Bacillariophycidae</taxon>
        <taxon>Naviculales</taxon>
        <taxon>Naviculaceae</taxon>
        <taxon>Seminavis</taxon>
    </lineage>
</organism>
<dbReference type="AlphaFoldDB" id="A0A9N8DWZ9"/>
<comment type="caution">
    <text evidence="3">The sequence shown here is derived from an EMBL/GenBank/DDBJ whole genome shotgun (WGS) entry which is preliminary data.</text>
</comment>